<accession>A0AAV4N691</accession>
<proteinExistence type="predicted"/>
<keyword evidence="2" id="KW-1185">Reference proteome</keyword>
<evidence type="ECO:0000313" key="2">
    <source>
        <dbReference type="Proteomes" id="UP001054837"/>
    </source>
</evidence>
<reference evidence="1 2" key="1">
    <citation type="submission" date="2021-06" db="EMBL/GenBank/DDBJ databases">
        <title>Caerostris darwini draft genome.</title>
        <authorList>
            <person name="Kono N."/>
            <person name="Arakawa K."/>
        </authorList>
    </citation>
    <scope>NUCLEOTIDE SEQUENCE [LARGE SCALE GENOMIC DNA]</scope>
</reference>
<organism evidence="1 2">
    <name type="scientific">Caerostris darwini</name>
    <dbReference type="NCBI Taxonomy" id="1538125"/>
    <lineage>
        <taxon>Eukaryota</taxon>
        <taxon>Metazoa</taxon>
        <taxon>Ecdysozoa</taxon>
        <taxon>Arthropoda</taxon>
        <taxon>Chelicerata</taxon>
        <taxon>Arachnida</taxon>
        <taxon>Araneae</taxon>
        <taxon>Araneomorphae</taxon>
        <taxon>Entelegynae</taxon>
        <taxon>Araneoidea</taxon>
        <taxon>Araneidae</taxon>
        <taxon>Caerostris</taxon>
    </lineage>
</organism>
<comment type="caution">
    <text evidence="1">The sequence shown here is derived from an EMBL/GenBank/DDBJ whole genome shotgun (WGS) entry which is preliminary data.</text>
</comment>
<protein>
    <submittedName>
        <fullName evidence="1">Uncharacterized protein</fullName>
    </submittedName>
</protein>
<name>A0AAV4N691_9ARAC</name>
<gene>
    <name evidence="1" type="ORF">CDAR_231921</name>
</gene>
<sequence>MSLNLRKCNYSGMKRSNSLPVINSIFENKAVAKFFSWRNSSDSESSSSLESIIFSIERKNDSDDEERRTKEVSKIHLHPKAGFSTKLPIRHVQDPETWKQRFLRVFRNITRRIRRYFRN</sequence>
<dbReference type="Proteomes" id="UP001054837">
    <property type="component" value="Unassembled WGS sequence"/>
</dbReference>
<evidence type="ECO:0000313" key="1">
    <source>
        <dbReference type="EMBL" id="GIX79047.1"/>
    </source>
</evidence>
<dbReference type="AlphaFoldDB" id="A0AAV4N691"/>
<dbReference type="EMBL" id="BPLQ01001146">
    <property type="protein sequence ID" value="GIX79047.1"/>
    <property type="molecule type" value="Genomic_DNA"/>
</dbReference>